<dbReference type="EMBL" id="VSSQ01002932">
    <property type="protein sequence ID" value="MPM18170.1"/>
    <property type="molecule type" value="Genomic_DNA"/>
</dbReference>
<dbReference type="Pfam" id="PF06439">
    <property type="entry name" value="3keto-disac_hyd"/>
    <property type="match status" value="1"/>
</dbReference>
<dbReference type="Gene3D" id="2.60.120.560">
    <property type="entry name" value="Exo-inulinase, domain 1"/>
    <property type="match status" value="1"/>
</dbReference>
<gene>
    <name evidence="2" type="ORF">SDC9_64576</name>
</gene>
<organism evidence="2">
    <name type="scientific">bioreactor metagenome</name>
    <dbReference type="NCBI Taxonomy" id="1076179"/>
    <lineage>
        <taxon>unclassified sequences</taxon>
        <taxon>metagenomes</taxon>
        <taxon>ecological metagenomes</taxon>
    </lineage>
</organism>
<accession>A0A644XPN6</accession>
<feature type="domain" description="3-keto-alpha-glucoside-1,2-lyase/3-keto-2-hydroxy-glucal hydratase" evidence="1">
    <location>
        <begin position="31"/>
        <end position="260"/>
    </location>
</feature>
<protein>
    <recommendedName>
        <fullName evidence="1">3-keto-alpha-glucoside-1,2-lyase/3-keto-2-hydroxy-glucal hydratase domain-containing protein</fullName>
    </recommendedName>
</protein>
<dbReference type="AlphaFoldDB" id="A0A644XPN6"/>
<dbReference type="GO" id="GO:0016787">
    <property type="term" value="F:hydrolase activity"/>
    <property type="evidence" value="ECO:0007669"/>
    <property type="project" value="InterPro"/>
</dbReference>
<reference evidence="2" key="1">
    <citation type="submission" date="2019-08" db="EMBL/GenBank/DDBJ databases">
        <authorList>
            <person name="Kucharzyk K."/>
            <person name="Murdoch R.W."/>
            <person name="Higgins S."/>
            <person name="Loffler F."/>
        </authorList>
    </citation>
    <scope>NUCLEOTIDE SEQUENCE</scope>
</reference>
<sequence>MKQVWSLLGAATAVLLLVSCNQKKSSDVTGEWTPLFNGTDLTGWTVKIKGYEAGDNFGNTFRVEEGMIKVRYEQYDSLRDRFGHLFYNDEFSHYKLRVEYRIVGEQCPGAPGWAYKNSGIMVHGQTPESMEKDQDFPTSIEVQLLASDSLVQRTNMNVCTPGTNIVMDDQLILDHCINSSSENFYGEDWITAEVEVRGNNVISHIINGDTVLQYNRPQLDERDATYAKLIVMNGGDKMLSKGTISLQSEGHPIDFRKVEIMKLDD</sequence>
<comment type="caution">
    <text evidence="2">The sequence shown here is derived from an EMBL/GenBank/DDBJ whole genome shotgun (WGS) entry which is preliminary data.</text>
</comment>
<dbReference type="PROSITE" id="PS51257">
    <property type="entry name" value="PROKAR_LIPOPROTEIN"/>
    <property type="match status" value="1"/>
</dbReference>
<dbReference type="InterPro" id="IPR010496">
    <property type="entry name" value="AL/BT2_dom"/>
</dbReference>
<proteinExistence type="predicted"/>
<name>A0A644XPN6_9ZZZZ</name>
<evidence type="ECO:0000313" key="2">
    <source>
        <dbReference type="EMBL" id="MPM18170.1"/>
    </source>
</evidence>
<evidence type="ECO:0000259" key="1">
    <source>
        <dbReference type="Pfam" id="PF06439"/>
    </source>
</evidence>